<protein>
    <submittedName>
        <fullName evidence="1">Uncharacterized protein</fullName>
    </submittedName>
</protein>
<dbReference type="Proteomes" id="UP000007813">
    <property type="component" value="Unassembled WGS sequence"/>
</dbReference>
<dbReference type="eggNOG" id="arCOG14369">
    <property type="taxonomic scope" value="Archaea"/>
</dbReference>
<evidence type="ECO:0000313" key="1">
    <source>
        <dbReference type="EMBL" id="EJN57781.1"/>
    </source>
</evidence>
<proteinExistence type="predicted"/>
<organism evidence="1 2">
    <name type="scientific">Halogranum salarium B-1</name>
    <dbReference type="NCBI Taxonomy" id="1210908"/>
    <lineage>
        <taxon>Archaea</taxon>
        <taxon>Methanobacteriati</taxon>
        <taxon>Methanobacteriota</taxon>
        <taxon>Stenosarchaea group</taxon>
        <taxon>Halobacteria</taxon>
        <taxon>Halobacteriales</taxon>
        <taxon>Haloferacaceae</taxon>
    </lineage>
</organism>
<dbReference type="EMBL" id="ALJD01000010">
    <property type="protein sequence ID" value="EJN57781.1"/>
    <property type="molecule type" value="Genomic_DNA"/>
</dbReference>
<accession>J3JDU0</accession>
<evidence type="ECO:0000313" key="2">
    <source>
        <dbReference type="Proteomes" id="UP000007813"/>
    </source>
</evidence>
<sequence length="334" mass="37867">MAPSKKRGSKSIPKEPLRYYEGVLDLTFEEFSLDEDDEFFEIDSPGDEISLQKWEDDWETLTLQGSLEITHDLVEAVFPEDDREDPPAELVLAADCDKTHLREGHETDIANFTEGTHEVTVTVSDQRYAGSFRLHPILVRTEPGDPDADYRTLEGLALADGVPVRVKIDDVSEGGDRLLPSYFKSFSGSEQDRFPDDAVFVVDKSDLDRPKLFVNSDHESIRDALKSGPRGYVGHVMKVYRDLIFLPAFTELTLWTAQDVQSDGSTAHDWQDALLSHIGTRMYGVEDASKAGERLHEELHEDEAMTTLLDRTSRTLQEYFSVHKSMNKLVDRIR</sequence>
<dbReference type="RefSeq" id="WP_009377007.1">
    <property type="nucleotide sequence ID" value="NZ_ALJD01000010.1"/>
</dbReference>
<comment type="caution">
    <text evidence="1">The sequence shown here is derived from an EMBL/GenBank/DDBJ whole genome shotgun (WGS) entry which is preliminary data.</text>
</comment>
<name>J3JDU0_9EURY</name>
<dbReference type="AlphaFoldDB" id="J3JDU0"/>
<gene>
    <name evidence="1" type="ORF">HSB1_38660</name>
</gene>
<reference evidence="1 2" key="1">
    <citation type="journal article" date="2012" name="J. Bacteriol.">
        <title>Draft Genome Sequence of the Extremely Halophilic Archaeon Halogranum salarium B-1T.</title>
        <authorList>
            <person name="Kim K.K."/>
            <person name="Lee K.C."/>
            <person name="Lee J.S."/>
        </authorList>
    </citation>
    <scope>NUCLEOTIDE SEQUENCE [LARGE SCALE GENOMIC DNA]</scope>
    <source>
        <strain evidence="1 2">B-1</strain>
    </source>
</reference>
<dbReference type="OrthoDB" id="323534at2157"/>